<proteinExistence type="predicted"/>
<dbReference type="Proteomes" id="UP001162972">
    <property type="component" value="Chromosome 4"/>
</dbReference>
<dbReference type="AlphaFoldDB" id="A0AAD6JCK6"/>
<accession>A0AAD6JCK6</accession>
<comment type="caution">
    <text evidence="2">The sequence shown here is derived from an EMBL/GenBank/DDBJ whole genome shotgun (WGS) entry which is preliminary data.</text>
</comment>
<gene>
    <name evidence="2" type="ORF">OIU84_014654</name>
</gene>
<evidence type="ECO:0000313" key="3">
    <source>
        <dbReference type="Proteomes" id="UP001162972"/>
    </source>
</evidence>
<reference evidence="2 3" key="1">
    <citation type="journal article" date="2023" name="Int. J. Mol. Sci.">
        <title>De Novo Assembly and Annotation of 11 Diverse Shrub Willow (Salix) Genomes Reveals Novel Gene Organization in Sex-Linked Regions.</title>
        <authorList>
            <person name="Hyden B."/>
            <person name="Feng K."/>
            <person name="Yates T.B."/>
            <person name="Jawdy S."/>
            <person name="Cereghino C."/>
            <person name="Smart L.B."/>
            <person name="Muchero W."/>
        </authorList>
    </citation>
    <scope>NUCLEOTIDE SEQUENCE [LARGE SCALE GENOMIC DNA]</scope>
    <source>
        <tissue evidence="2">Shoot tip</tissue>
    </source>
</reference>
<name>A0AAD6JCK6_9ROSI</name>
<evidence type="ECO:0000313" key="2">
    <source>
        <dbReference type="EMBL" id="KAJ6402593.1"/>
    </source>
</evidence>
<protein>
    <submittedName>
        <fullName evidence="2">Uncharacterized protein</fullName>
    </submittedName>
</protein>
<dbReference type="EMBL" id="JAPFFJ010000018">
    <property type="protein sequence ID" value="KAJ6402593.1"/>
    <property type="molecule type" value="Genomic_DNA"/>
</dbReference>
<feature type="region of interest" description="Disordered" evidence="1">
    <location>
        <begin position="1"/>
        <end position="73"/>
    </location>
</feature>
<organism evidence="2 3">
    <name type="scientific">Salix udensis</name>
    <dbReference type="NCBI Taxonomy" id="889485"/>
    <lineage>
        <taxon>Eukaryota</taxon>
        <taxon>Viridiplantae</taxon>
        <taxon>Streptophyta</taxon>
        <taxon>Embryophyta</taxon>
        <taxon>Tracheophyta</taxon>
        <taxon>Spermatophyta</taxon>
        <taxon>Magnoliopsida</taxon>
        <taxon>eudicotyledons</taxon>
        <taxon>Gunneridae</taxon>
        <taxon>Pentapetalae</taxon>
        <taxon>rosids</taxon>
        <taxon>fabids</taxon>
        <taxon>Malpighiales</taxon>
        <taxon>Salicaceae</taxon>
        <taxon>Saliceae</taxon>
        <taxon>Salix</taxon>
    </lineage>
</organism>
<feature type="compositionally biased region" description="Low complexity" evidence="1">
    <location>
        <begin position="1"/>
        <end position="25"/>
    </location>
</feature>
<keyword evidence="3" id="KW-1185">Reference proteome</keyword>
<evidence type="ECO:0000256" key="1">
    <source>
        <dbReference type="SAM" id="MobiDB-lite"/>
    </source>
</evidence>
<sequence>MDGSAGESSESGSIVSSSQSSINGALHGDDYGCPRQVSPIRTGGLRNTSPMGRVGLRNTSPSRQKVIKTRPRGLDEETVATFGKIAHPDVQMEDNIWAMLP</sequence>